<proteinExistence type="predicted"/>
<sequence length="103" mass="11569">MADRAYLERLARDLTDKGKLIEAGWVSLRIAAVPLDASPTQLEEMRNAFFAGAHHLFSSIMTILEPDAEPTEKDLDRMSLIDAELRAFIQAFELKHFPAKGRA</sequence>
<reference evidence="1 2" key="1">
    <citation type="submission" date="2017-03" db="EMBL/GenBank/DDBJ databases">
        <authorList>
            <person name="Safronova V.I."/>
            <person name="Sazanova A.L."/>
            <person name="Chirak E.R."/>
        </authorList>
    </citation>
    <scope>NUCLEOTIDE SEQUENCE [LARGE SCALE GENOMIC DNA]</scope>
    <source>
        <strain evidence="1 2">Tri-43</strain>
    </source>
</reference>
<evidence type="ECO:0000313" key="1">
    <source>
        <dbReference type="EMBL" id="RXT29352.1"/>
    </source>
</evidence>
<comment type="caution">
    <text evidence="1">The sequence shown here is derived from an EMBL/GenBank/DDBJ whole genome shotgun (WGS) entry which is preliminary data.</text>
</comment>
<dbReference type="AlphaFoldDB" id="A0A4Q1UBH4"/>
<evidence type="ECO:0000313" key="2">
    <source>
        <dbReference type="Proteomes" id="UP000290767"/>
    </source>
</evidence>
<gene>
    <name evidence="1" type="ORF">B5P46_11765</name>
</gene>
<organism evidence="1 2">
    <name type="scientific">Rhizobium leguminosarum</name>
    <dbReference type="NCBI Taxonomy" id="384"/>
    <lineage>
        <taxon>Bacteria</taxon>
        <taxon>Pseudomonadati</taxon>
        <taxon>Pseudomonadota</taxon>
        <taxon>Alphaproteobacteria</taxon>
        <taxon>Hyphomicrobiales</taxon>
        <taxon>Rhizobiaceae</taxon>
        <taxon>Rhizobium/Agrobacterium group</taxon>
        <taxon>Rhizobium</taxon>
    </lineage>
</organism>
<dbReference type="EMBL" id="MZMU01000003">
    <property type="protein sequence ID" value="RXT29352.1"/>
    <property type="molecule type" value="Genomic_DNA"/>
</dbReference>
<name>A0A4Q1UBH4_RHILE</name>
<protein>
    <submittedName>
        <fullName evidence="1">Uncharacterized protein</fullName>
    </submittedName>
</protein>
<dbReference type="Proteomes" id="UP000290767">
    <property type="component" value="Unassembled WGS sequence"/>
</dbReference>
<accession>A0A4Q1UBH4</accession>